<dbReference type="Proteomes" id="UP000550260">
    <property type="component" value="Unassembled WGS sequence"/>
</dbReference>
<dbReference type="Gene3D" id="3.40.50.300">
    <property type="entry name" value="P-loop containing nucleotide triphosphate hydrolases"/>
    <property type="match status" value="1"/>
</dbReference>
<evidence type="ECO:0000313" key="2">
    <source>
        <dbReference type="Proteomes" id="UP000550260"/>
    </source>
</evidence>
<sequence>MRGRTEPRIWTPPLRELTPETSYGFDVVEFARDVIAMPLDPWQEWLVIHAGELLEDGRPRFRSVLVLVARQNGKTHLLVVLALYWLFIEQVRLVLGTSTNLDYARESWEKAGDIAEACPELAEEIGQVRKANGEQFLRTVYRSRYKIAASNRKGGRSLTIDRLIADELREHHDWSAYNAAMPAMNAVPDAQAWLISNQGDYRAVVLDSLRKAALAAIEDGTAGDPDSEDRLGLFEWSAPDGSRATDIDALAQANPNLGHRIDPAGLLGDARRAEAAGGEELAGYLTEILCMKVPMLDPAIDAEKWAECCDPGDLAAVRGRVALCFDVSADGRHATVVAAAVLPDGRVRVEVVAAWDDLRGMRGDLRGWVERVRPRRFGWFPSGPAAAYAADLADNEQAGWPPEGVEVDGIRADMPAVCMGFAEQVEAGQIVHPDDPLLNAQVPATEKQRRGDAWVFTRRGAGHCDATYASAGAVHLARTIPDDKPAGWFGVV</sequence>
<dbReference type="InterPro" id="IPR027417">
    <property type="entry name" value="P-loop_NTPase"/>
</dbReference>
<dbReference type="PANTHER" id="PTHR41287">
    <property type="match status" value="1"/>
</dbReference>
<name>A0A8E2B762_9PSEU</name>
<comment type="caution">
    <text evidence="1">The sequence shown here is derived from an EMBL/GenBank/DDBJ whole genome shotgun (WGS) entry which is preliminary data.</text>
</comment>
<protein>
    <submittedName>
        <fullName evidence="1">Terminase</fullName>
    </submittedName>
</protein>
<dbReference type="AlphaFoldDB" id="A0A8E2B762"/>
<dbReference type="EMBL" id="JACJHR010000045">
    <property type="protein sequence ID" value="MBB2502937.1"/>
    <property type="molecule type" value="Genomic_DNA"/>
</dbReference>
<accession>A0A8E2B762</accession>
<evidence type="ECO:0000313" key="1">
    <source>
        <dbReference type="EMBL" id="MBB2502937.1"/>
    </source>
</evidence>
<gene>
    <name evidence="1" type="ORF">H5411_27855</name>
</gene>
<reference evidence="1 2" key="1">
    <citation type="submission" date="2020-08" db="EMBL/GenBank/DDBJ databases">
        <title>Amycolatopsis echigonensis JCM 21831.</title>
        <authorList>
            <person name="Tedsree N."/>
            <person name="Kuncharoen N."/>
            <person name="Likhitwitayawuid K."/>
            <person name="Tanasupawat S."/>
        </authorList>
    </citation>
    <scope>NUCLEOTIDE SEQUENCE [LARGE SCALE GENOMIC DNA]</scope>
    <source>
        <strain evidence="1 2">JCM 21831</strain>
    </source>
</reference>
<proteinExistence type="predicted"/>
<dbReference type="PANTHER" id="PTHR41287:SF1">
    <property type="entry name" value="PROTEIN YMFN"/>
    <property type="match status" value="1"/>
</dbReference>
<dbReference type="InterPro" id="IPR005021">
    <property type="entry name" value="Terminase_largesu-like"/>
</dbReference>
<organism evidence="1 2">
    <name type="scientific">Amycolatopsis echigonensis</name>
    <dbReference type="NCBI Taxonomy" id="2576905"/>
    <lineage>
        <taxon>Bacteria</taxon>
        <taxon>Bacillati</taxon>
        <taxon>Actinomycetota</taxon>
        <taxon>Actinomycetes</taxon>
        <taxon>Pseudonocardiales</taxon>
        <taxon>Pseudonocardiaceae</taxon>
        <taxon>Amycolatopsis</taxon>
    </lineage>
</organism>